<keyword evidence="3" id="KW-0418">Kinase</keyword>
<dbReference type="PANTHER" id="PTHR43190">
    <property type="entry name" value="N-ACETYL-D-GLUCOSAMINE KINASE"/>
    <property type="match status" value="1"/>
</dbReference>
<dbReference type="EMBL" id="RKHK01000001">
    <property type="protein sequence ID" value="ROR73885.1"/>
    <property type="molecule type" value="Genomic_DNA"/>
</dbReference>
<dbReference type="InterPro" id="IPR016181">
    <property type="entry name" value="Acyl_CoA_acyltransferase"/>
</dbReference>
<name>A0A3N2BF69_9MICO</name>
<feature type="domain" description="N-acetyltransferase" evidence="2">
    <location>
        <begin position="410"/>
        <end position="556"/>
    </location>
</feature>
<feature type="region of interest" description="Disordered" evidence="1">
    <location>
        <begin position="332"/>
        <end position="353"/>
    </location>
</feature>
<organism evidence="3 4">
    <name type="scientific">Bogoriella caseilytica</name>
    <dbReference type="NCBI Taxonomy" id="56055"/>
    <lineage>
        <taxon>Bacteria</taxon>
        <taxon>Bacillati</taxon>
        <taxon>Actinomycetota</taxon>
        <taxon>Actinomycetes</taxon>
        <taxon>Micrococcales</taxon>
        <taxon>Bogoriellaceae</taxon>
        <taxon>Bogoriella</taxon>
    </lineage>
</organism>
<protein>
    <submittedName>
        <fullName evidence="3">N-acetylglucosamine kinase-like BadF-type ATPase</fullName>
    </submittedName>
</protein>
<dbReference type="Proteomes" id="UP000280668">
    <property type="component" value="Unassembled WGS sequence"/>
</dbReference>
<evidence type="ECO:0000313" key="3">
    <source>
        <dbReference type="EMBL" id="ROR73885.1"/>
    </source>
</evidence>
<proteinExistence type="predicted"/>
<dbReference type="AlphaFoldDB" id="A0A3N2BF69"/>
<dbReference type="InterPro" id="IPR002731">
    <property type="entry name" value="ATPase_BadF"/>
</dbReference>
<comment type="caution">
    <text evidence="3">The sequence shown here is derived from an EMBL/GenBank/DDBJ whole genome shotgun (WGS) entry which is preliminary data.</text>
</comment>
<dbReference type="PROSITE" id="PS51186">
    <property type="entry name" value="GNAT"/>
    <property type="match status" value="1"/>
</dbReference>
<gene>
    <name evidence="3" type="ORF">EDD31_2278</name>
</gene>
<keyword evidence="4" id="KW-1185">Reference proteome</keyword>
<dbReference type="SUPFAM" id="SSF53067">
    <property type="entry name" value="Actin-like ATPase domain"/>
    <property type="match status" value="2"/>
</dbReference>
<reference evidence="3 4" key="1">
    <citation type="submission" date="2018-11" db="EMBL/GenBank/DDBJ databases">
        <title>Sequencing the genomes of 1000 actinobacteria strains.</title>
        <authorList>
            <person name="Klenk H.-P."/>
        </authorList>
    </citation>
    <scope>NUCLEOTIDE SEQUENCE [LARGE SCALE GENOMIC DNA]</scope>
    <source>
        <strain evidence="3 4">DSM 11294</strain>
    </source>
</reference>
<dbReference type="GO" id="GO:0016747">
    <property type="term" value="F:acyltransferase activity, transferring groups other than amino-acyl groups"/>
    <property type="evidence" value="ECO:0007669"/>
    <property type="project" value="InterPro"/>
</dbReference>
<dbReference type="PANTHER" id="PTHR43190:SF3">
    <property type="entry name" value="N-ACETYL-D-GLUCOSAMINE KINASE"/>
    <property type="match status" value="1"/>
</dbReference>
<dbReference type="InterPro" id="IPR043129">
    <property type="entry name" value="ATPase_NBD"/>
</dbReference>
<dbReference type="SUPFAM" id="SSF55729">
    <property type="entry name" value="Acyl-CoA N-acyltransferases (Nat)"/>
    <property type="match status" value="1"/>
</dbReference>
<dbReference type="GO" id="GO:0016301">
    <property type="term" value="F:kinase activity"/>
    <property type="evidence" value="ECO:0007669"/>
    <property type="project" value="UniProtKB-KW"/>
</dbReference>
<evidence type="ECO:0000313" key="4">
    <source>
        <dbReference type="Proteomes" id="UP000280668"/>
    </source>
</evidence>
<evidence type="ECO:0000259" key="2">
    <source>
        <dbReference type="PROSITE" id="PS51186"/>
    </source>
</evidence>
<dbReference type="InterPro" id="IPR000182">
    <property type="entry name" value="GNAT_dom"/>
</dbReference>
<evidence type="ECO:0000256" key="1">
    <source>
        <dbReference type="SAM" id="MobiDB-lite"/>
    </source>
</evidence>
<dbReference type="Gene3D" id="3.30.420.40">
    <property type="match status" value="2"/>
</dbReference>
<dbReference type="InterPro" id="IPR052519">
    <property type="entry name" value="Euk-type_GlcNAc_Kinase"/>
</dbReference>
<accession>A0A3N2BF69</accession>
<dbReference type="Pfam" id="PF01869">
    <property type="entry name" value="BcrAD_BadFG"/>
    <property type="match status" value="1"/>
</dbReference>
<dbReference type="Gene3D" id="3.40.630.30">
    <property type="match status" value="1"/>
</dbReference>
<sequence>MPLVLGLDIGGTSTRAAFLSAKGELLGLARGGGANINSSPGDLPRQLGAVIATAQAQVREHLAAGTVAEVVACVAGVAGSGAAAGDRITELLRGALSYAGIAAPAEIVPDPVIAFAAGSAQPEGSVLLAGTGAASFRIEGFAEAARADALGWLLGDVGGGIWIALEGLRAGAASLDGRATPTALAPAAAQFAADHLGESTGDPLQDLIRVVHGTRPAELGSFARTVARLARGGEASEPDPTAAEIVARAAGGLLTSLAAVSPRPASTVVLAGSVLTKDGPVRSTVRDHLVHQGLTTLDAAEPVVGAVCLAAHRAGWDQPDPRALSAAVDAMETRAAPATRPAAPPPSSRKRPPAALALDHYRPEDHDRLYEICVRTGDSGDDATSKYREPELLGHIYLGAYLALEPEHALVLRDPDGVAQGYCVATAETARFEQRCETEWWPALRERYPMPRPEEDSPDAALIRKIHQPGGTNPALLQDFPAHLHIDLLPVAQGGGNGKRLLLAVLDELHADGAPGVHLGVGGRNARAIGFYEHVGLRTVIHHPWGLTMGTALPLH</sequence>
<keyword evidence="3" id="KW-0808">Transferase</keyword>